<dbReference type="Pfam" id="PF13439">
    <property type="entry name" value="Glyco_transf_4"/>
    <property type="match status" value="1"/>
</dbReference>
<dbReference type="Proteomes" id="UP000182894">
    <property type="component" value="Unassembled WGS sequence"/>
</dbReference>
<evidence type="ECO:0000259" key="2">
    <source>
        <dbReference type="Pfam" id="PF13439"/>
    </source>
</evidence>
<protein>
    <submittedName>
        <fullName evidence="3">Glycosyltransferase involved in cell wall bisynthesis</fullName>
    </submittedName>
</protein>
<dbReference type="GO" id="GO:0009103">
    <property type="term" value="P:lipopolysaccharide biosynthetic process"/>
    <property type="evidence" value="ECO:0007669"/>
    <property type="project" value="TreeGrafter"/>
</dbReference>
<dbReference type="Pfam" id="PF13692">
    <property type="entry name" value="Glyco_trans_1_4"/>
    <property type="match status" value="1"/>
</dbReference>
<accession>A0A1G7S1B1</accession>
<evidence type="ECO:0000313" key="4">
    <source>
        <dbReference type="Proteomes" id="UP000182894"/>
    </source>
</evidence>
<dbReference type="STRING" id="89065.SAMN05216605_101322"/>
<sequence>MRVGLDYRPATGFPNSGIGRQNIALEDALRARPDVQLQLFSIGPLGHGVRQVAHCPRWATPLDGIHRLPERLRFEACFLPQALRDAEVDVYLANLNMGLPIGRKPAGMRYILQLHDVFQLTLNNAHGSKIKARVYGQTDRLSIAHSVRVADRIWTPSQFTADETVRLFPHARNKVRVLPNLVDGFTAEPVDLDTPLPERYWLCVGTREPRKNIPWFVEAWQIARRQFPKTPDLMLVGGPDGLTSAQRELPGLHIVSGISDGQLHQVYRRADRLWHPSYGEGFGLPVVEALGVGTPVAVASGSSLDEVTPDASPRFSPDDQAALVRLMGMLSTEEQHDPAPLLAWAQHYGVDAYRRRFNELLDELSREPD</sequence>
<dbReference type="SUPFAM" id="SSF53756">
    <property type="entry name" value="UDP-Glycosyltransferase/glycogen phosphorylase"/>
    <property type="match status" value="1"/>
</dbReference>
<keyword evidence="1 3" id="KW-0808">Transferase</keyword>
<dbReference type="AlphaFoldDB" id="A0A1G7S1B1"/>
<dbReference type="GO" id="GO:0016757">
    <property type="term" value="F:glycosyltransferase activity"/>
    <property type="evidence" value="ECO:0007669"/>
    <property type="project" value="TreeGrafter"/>
</dbReference>
<dbReference type="RefSeq" id="WP_074749651.1">
    <property type="nucleotide sequence ID" value="NZ_FNCO01000001.1"/>
</dbReference>
<proteinExistence type="predicted"/>
<organism evidence="3 4">
    <name type="scientific">Pseudomonas abietaniphila</name>
    <dbReference type="NCBI Taxonomy" id="89065"/>
    <lineage>
        <taxon>Bacteria</taxon>
        <taxon>Pseudomonadati</taxon>
        <taxon>Pseudomonadota</taxon>
        <taxon>Gammaproteobacteria</taxon>
        <taxon>Pseudomonadales</taxon>
        <taxon>Pseudomonadaceae</taxon>
        <taxon>Pseudomonas</taxon>
    </lineage>
</organism>
<feature type="domain" description="Glycosyltransferase subfamily 4-like N-terminal" evidence="2">
    <location>
        <begin position="17"/>
        <end position="183"/>
    </location>
</feature>
<dbReference type="CDD" id="cd03809">
    <property type="entry name" value="GT4_MtfB-like"/>
    <property type="match status" value="1"/>
</dbReference>
<name>A0A1G7S1B1_9PSED</name>
<dbReference type="PANTHER" id="PTHR46401">
    <property type="entry name" value="GLYCOSYLTRANSFERASE WBBK-RELATED"/>
    <property type="match status" value="1"/>
</dbReference>
<gene>
    <name evidence="3" type="ORF">SAMN05216605_101322</name>
</gene>
<reference evidence="4" key="1">
    <citation type="submission" date="2016-10" db="EMBL/GenBank/DDBJ databases">
        <authorList>
            <person name="Varghese N."/>
            <person name="Submissions S."/>
        </authorList>
    </citation>
    <scope>NUCLEOTIDE SEQUENCE [LARGE SCALE GENOMIC DNA]</scope>
    <source>
        <strain evidence="4">ATCC 700689</strain>
    </source>
</reference>
<dbReference type="InterPro" id="IPR028098">
    <property type="entry name" value="Glyco_trans_4-like_N"/>
</dbReference>
<dbReference type="Gene3D" id="3.40.50.2000">
    <property type="entry name" value="Glycogen Phosphorylase B"/>
    <property type="match status" value="2"/>
</dbReference>
<keyword evidence="4" id="KW-1185">Reference proteome</keyword>
<evidence type="ECO:0000313" key="3">
    <source>
        <dbReference type="EMBL" id="SDG16797.1"/>
    </source>
</evidence>
<dbReference type="OrthoDB" id="9801609at2"/>
<dbReference type="PANTHER" id="PTHR46401:SF2">
    <property type="entry name" value="GLYCOSYLTRANSFERASE WBBK-RELATED"/>
    <property type="match status" value="1"/>
</dbReference>
<evidence type="ECO:0000256" key="1">
    <source>
        <dbReference type="ARBA" id="ARBA00022679"/>
    </source>
</evidence>
<dbReference type="EMBL" id="FNCO01000001">
    <property type="protein sequence ID" value="SDG16797.1"/>
    <property type="molecule type" value="Genomic_DNA"/>
</dbReference>